<dbReference type="Proteomes" id="UP000588277">
    <property type="component" value="Unassembled WGS sequence"/>
</dbReference>
<evidence type="ECO:0000259" key="3">
    <source>
        <dbReference type="Pfam" id="PF13240"/>
    </source>
</evidence>
<dbReference type="InterPro" id="IPR026870">
    <property type="entry name" value="Zinc_ribbon_dom"/>
</dbReference>
<comment type="caution">
    <text evidence="4">The sequence shown here is derived from an EMBL/GenBank/DDBJ whole genome shotgun (WGS) entry which is preliminary data.</text>
</comment>
<evidence type="ECO:0000313" key="4">
    <source>
        <dbReference type="EMBL" id="NMN01288.1"/>
    </source>
</evidence>
<dbReference type="EMBL" id="JAAIIH010000021">
    <property type="protein sequence ID" value="NMN01288.1"/>
    <property type="molecule type" value="Genomic_DNA"/>
</dbReference>
<feature type="compositionally biased region" description="Low complexity" evidence="1">
    <location>
        <begin position="61"/>
        <end position="113"/>
    </location>
</feature>
<proteinExistence type="predicted"/>
<feature type="transmembrane region" description="Helical" evidence="2">
    <location>
        <begin position="148"/>
        <end position="168"/>
    </location>
</feature>
<dbReference type="GO" id="GO:0016740">
    <property type="term" value="F:transferase activity"/>
    <property type="evidence" value="ECO:0007669"/>
    <property type="project" value="UniProtKB-KW"/>
</dbReference>
<accession>A0A7Y0F3F2</accession>
<keyword evidence="2" id="KW-0812">Transmembrane</keyword>
<organism evidence="4 5">
    <name type="scientific">Bifidobacterium moraviense</name>
    <dbReference type="NCBI Taxonomy" id="2675323"/>
    <lineage>
        <taxon>Bacteria</taxon>
        <taxon>Bacillati</taxon>
        <taxon>Actinomycetota</taxon>
        <taxon>Actinomycetes</taxon>
        <taxon>Bifidobacteriales</taxon>
        <taxon>Bifidobacteriaceae</taxon>
        <taxon>Bifidobacterium</taxon>
    </lineage>
</organism>
<name>A0A7Y0F3F2_9BIFI</name>
<feature type="compositionally biased region" description="Low complexity" evidence="1">
    <location>
        <begin position="25"/>
        <end position="35"/>
    </location>
</feature>
<dbReference type="AlphaFoldDB" id="A0A7Y0F3F2"/>
<keyword evidence="4" id="KW-0808">Transferase</keyword>
<keyword evidence="2" id="KW-0472">Membrane</keyword>
<dbReference type="Pfam" id="PF13240">
    <property type="entry name" value="Zn_Ribbon_1"/>
    <property type="match status" value="1"/>
</dbReference>
<evidence type="ECO:0000313" key="5">
    <source>
        <dbReference type="Proteomes" id="UP000588277"/>
    </source>
</evidence>
<sequence>MKFCVECGRALADTAKFCGSCGAPAAPAAQGANAGPAGGTSQPQPGPQSYEAVSAHRPMHAAQPQQPAPVPQTASTQPLAQPQPIAPTQPIAQQPYAPQQAAPAPSFAPPASAAPAPAFPVPAGAGAPVTGADAALAPAARARHGWRIAAIIAAVVAVAVGGTLAWAIPNVPAVRQLLGMGPKNPGAVTMQVLQSTQDVSSAKFNMTFEELNGSTPTGNKVTIDGKYALGANTDASLFDVQVSDPSDDASGRLVWSGGAFGGQITGDGFDDQYAYVDVNGMRDDLQKLLEYELDATTAKQYTDLVFNVKDAIVKDGKIDSKGALKVFNDGMSAIDDEYAKEYRKYMPNEAVNQQYADFVNAFFTKGLEDSAVQARVFPGKTETKVDGGTKLSYDLNMVEFAHELANYWTANQNSYPDLRKTLVDAAGSEADFNDAVKQMQDWNPDSDEVPGITVAVTYGSGYRFDALEVTLKEPGGGSEAYRMNLTVSDQNKVSADDADAAQFMSTAKQKNTIDLGKLMDSSYSSSSYYY</sequence>
<gene>
    <name evidence="4" type="ORF">G1C96_1874</name>
</gene>
<keyword evidence="2" id="KW-1133">Transmembrane helix</keyword>
<keyword evidence="5" id="KW-1185">Reference proteome</keyword>
<evidence type="ECO:0000256" key="1">
    <source>
        <dbReference type="SAM" id="MobiDB-lite"/>
    </source>
</evidence>
<reference evidence="4 5" key="1">
    <citation type="submission" date="2020-02" db="EMBL/GenBank/DDBJ databases">
        <title>Characterization of phylogenetic diversity of novel bifidobacterial species isolated in Czech ZOOs.</title>
        <authorList>
            <person name="Lugli G.A."/>
            <person name="Vera N.B."/>
            <person name="Ventura M."/>
        </authorList>
    </citation>
    <scope>NUCLEOTIDE SEQUENCE [LARGE SCALE GENOMIC DNA]</scope>
    <source>
        <strain evidence="4 5">DSM 109958</strain>
    </source>
</reference>
<feature type="domain" description="Zinc-ribbon" evidence="3">
    <location>
        <begin position="3"/>
        <end position="24"/>
    </location>
</feature>
<protein>
    <submittedName>
        <fullName evidence="4">Dihydrolipoamide succinyltransferase</fullName>
    </submittedName>
</protein>
<evidence type="ECO:0000256" key="2">
    <source>
        <dbReference type="SAM" id="Phobius"/>
    </source>
</evidence>
<feature type="region of interest" description="Disordered" evidence="1">
    <location>
        <begin position="25"/>
        <end position="113"/>
    </location>
</feature>